<dbReference type="InterPro" id="IPR004360">
    <property type="entry name" value="Glyas_Fos-R_dOase_dom"/>
</dbReference>
<dbReference type="InterPro" id="IPR037523">
    <property type="entry name" value="VOC_core"/>
</dbReference>
<dbReference type="Gene3D" id="3.10.180.10">
    <property type="entry name" value="2,3-Dihydroxybiphenyl 1,2-Dioxygenase, domain 1"/>
    <property type="match status" value="1"/>
</dbReference>
<sequence length="141" mass="15890">MEQRLTIVGLGVSDLKSATQFYEEKFGWKKTESSNDGISFFQMNGILLSLYPREKLAEDAKVSHEGNGFKGFTLAYNARSKKEVDAIFEDLKQKRVAIVKPAEEVFWGGYSGYVADMDGNLWEIAFNPFLPMDEKGNTSEV</sequence>
<comment type="caution">
    <text evidence="2">The sequence shown here is derived from an EMBL/GenBank/DDBJ whole genome shotgun (WGS) entry which is preliminary data.</text>
</comment>
<dbReference type="Proteomes" id="UP000656244">
    <property type="component" value="Unassembled WGS sequence"/>
</dbReference>
<dbReference type="Pfam" id="PF00903">
    <property type="entry name" value="Glyoxalase"/>
    <property type="match status" value="1"/>
</dbReference>
<evidence type="ECO:0000313" key="2">
    <source>
        <dbReference type="EMBL" id="MBC3758001.1"/>
    </source>
</evidence>
<dbReference type="EMBL" id="JACNMF010000002">
    <property type="protein sequence ID" value="MBC3758001.1"/>
    <property type="molecule type" value="Genomic_DNA"/>
</dbReference>
<keyword evidence="3" id="KW-1185">Reference proteome</keyword>
<organism evidence="2 3">
    <name type="scientific">Hyunsoonleella aquatilis</name>
    <dbReference type="NCBI Taxonomy" id="2762758"/>
    <lineage>
        <taxon>Bacteria</taxon>
        <taxon>Pseudomonadati</taxon>
        <taxon>Bacteroidota</taxon>
        <taxon>Flavobacteriia</taxon>
        <taxon>Flavobacteriales</taxon>
        <taxon>Flavobacteriaceae</taxon>
    </lineage>
</organism>
<name>A0A923KGC6_9FLAO</name>
<evidence type="ECO:0000313" key="3">
    <source>
        <dbReference type="Proteomes" id="UP000656244"/>
    </source>
</evidence>
<dbReference type="SUPFAM" id="SSF54593">
    <property type="entry name" value="Glyoxalase/Bleomycin resistance protein/Dihydroxybiphenyl dioxygenase"/>
    <property type="match status" value="1"/>
</dbReference>
<dbReference type="CDD" id="cd07251">
    <property type="entry name" value="VOC_like"/>
    <property type="match status" value="1"/>
</dbReference>
<evidence type="ECO:0000259" key="1">
    <source>
        <dbReference type="PROSITE" id="PS51819"/>
    </source>
</evidence>
<proteinExistence type="predicted"/>
<accession>A0A923KGC6</accession>
<dbReference type="InterPro" id="IPR029068">
    <property type="entry name" value="Glyas_Bleomycin-R_OHBP_Dase"/>
</dbReference>
<dbReference type="PANTHER" id="PTHR36503:SF1">
    <property type="entry name" value="BLR2520 PROTEIN"/>
    <property type="match status" value="1"/>
</dbReference>
<gene>
    <name evidence="2" type="ORF">H7U19_06270</name>
</gene>
<protein>
    <submittedName>
        <fullName evidence="2">VOC family protein</fullName>
    </submittedName>
</protein>
<reference evidence="2" key="1">
    <citation type="submission" date="2020-08" db="EMBL/GenBank/DDBJ databases">
        <title>Hyunsoonleella sp. strain SJ7 genome sequencing and assembly.</title>
        <authorList>
            <person name="Kim I."/>
        </authorList>
    </citation>
    <scope>NUCLEOTIDE SEQUENCE</scope>
    <source>
        <strain evidence="2">SJ7</strain>
    </source>
</reference>
<dbReference type="AlphaFoldDB" id="A0A923KGC6"/>
<feature type="domain" description="VOC" evidence="1">
    <location>
        <begin position="4"/>
        <end position="127"/>
    </location>
</feature>
<dbReference type="PANTHER" id="PTHR36503">
    <property type="entry name" value="BLR2520 PROTEIN"/>
    <property type="match status" value="1"/>
</dbReference>
<dbReference type="PROSITE" id="PS51819">
    <property type="entry name" value="VOC"/>
    <property type="match status" value="1"/>
</dbReference>